<feature type="domain" description="ABC transmembrane type-1" evidence="8">
    <location>
        <begin position="61"/>
        <end position="241"/>
    </location>
</feature>
<dbReference type="CDD" id="cd06261">
    <property type="entry name" value="TM_PBP2"/>
    <property type="match status" value="1"/>
</dbReference>
<keyword evidence="10" id="KW-1185">Reference proteome</keyword>
<evidence type="ECO:0000313" key="10">
    <source>
        <dbReference type="Proteomes" id="UP000216020"/>
    </source>
</evidence>
<dbReference type="PROSITE" id="PS50928">
    <property type="entry name" value="ABC_TM1"/>
    <property type="match status" value="1"/>
</dbReference>
<dbReference type="PANTHER" id="PTHR30151:SF38">
    <property type="entry name" value="ALIPHATIC SULFONATES TRANSPORT PERMEASE PROTEIN SSUC-RELATED"/>
    <property type="match status" value="1"/>
</dbReference>
<feature type="transmembrane region" description="Helical" evidence="7">
    <location>
        <begin position="99"/>
        <end position="121"/>
    </location>
</feature>
<evidence type="ECO:0000313" key="9">
    <source>
        <dbReference type="EMBL" id="OZI37122.1"/>
    </source>
</evidence>
<keyword evidence="4 7" id="KW-0812">Transmembrane</keyword>
<dbReference type="InterPro" id="IPR000515">
    <property type="entry name" value="MetI-like"/>
</dbReference>
<reference evidence="10" key="1">
    <citation type="submission" date="2017-05" db="EMBL/GenBank/DDBJ databases">
        <title>Complete and WGS of Bordetella genogroups.</title>
        <authorList>
            <person name="Spilker T."/>
            <person name="Lipuma J."/>
        </authorList>
    </citation>
    <scope>NUCLEOTIDE SEQUENCE [LARGE SCALE GENOMIC DNA]</scope>
    <source>
        <strain evidence="10">AU16122</strain>
    </source>
</reference>
<dbReference type="PANTHER" id="PTHR30151">
    <property type="entry name" value="ALKANE SULFONATE ABC TRANSPORTER-RELATED, MEMBRANE SUBUNIT"/>
    <property type="match status" value="1"/>
</dbReference>
<proteinExistence type="inferred from homology"/>
<keyword evidence="6 7" id="KW-0472">Membrane</keyword>
<dbReference type="Gene3D" id="1.10.3720.10">
    <property type="entry name" value="MetI-like"/>
    <property type="match status" value="1"/>
</dbReference>
<name>A0A261SJK8_9BORD</name>
<dbReference type="RefSeq" id="WP_094851229.1">
    <property type="nucleotide sequence ID" value="NZ_NEVM01000001.1"/>
</dbReference>
<evidence type="ECO:0000256" key="6">
    <source>
        <dbReference type="ARBA" id="ARBA00023136"/>
    </source>
</evidence>
<dbReference type="GO" id="GO:0005886">
    <property type="term" value="C:plasma membrane"/>
    <property type="evidence" value="ECO:0007669"/>
    <property type="project" value="UniProtKB-SubCell"/>
</dbReference>
<accession>A0A261SJK8</accession>
<evidence type="ECO:0000256" key="4">
    <source>
        <dbReference type="ARBA" id="ARBA00022692"/>
    </source>
</evidence>
<dbReference type="Pfam" id="PF00528">
    <property type="entry name" value="BPD_transp_1"/>
    <property type="match status" value="1"/>
</dbReference>
<keyword evidence="5 7" id="KW-1133">Transmembrane helix</keyword>
<dbReference type="GO" id="GO:0055085">
    <property type="term" value="P:transmembrane transport"/>
    <property type="evidence" value="ECO:0007669"/>
    <property type="project" value="InterPro"/>
</dbReference>
<comment type="similarity">
    <text evidence="7">Belongs to the binding-protein-dependent transport system permease family.</text>
</comment>
<dbReference type="EMBL" id="NEVM01000001">
    <property type="protein sequence ID" value="OZI37122.1"/>
    <property type="molecule type" value="Genomic_DNA"/>
</dbReference>
<feature type="transmembrane region" description="Helical" evidence="7">
    <location>
        <begin position="223"/>
        <end position="245"/>
    </location>
</feature>
<keyword evidence="3" id="KW-1003">Cell membrane</keyword>
<organism evidence="9 10">
    <name type="scientific">Bordetella genomosp. 10</name>
    <dbReference type="NCBI Taxonomy" id="1416804"/>
    <lineage>
        <taxon>Bacteria</taxon>
        <taxon>Pseudomonadati</taxon>
        <taxon>Pseudomonadota</taxon>
        <taxon>Betaproteobacteria</taxon>
        <taxon>Burkholderiales</taxon>
        <taxon>Alcaligenaceae</taxon>
        <taxon>Bordetella</taxon>
    </lineage>
</organism>
<evidence type="ECO:0000256" key="1">
    <source>
        <dbReference type="ARBA" id="ARBA00004651"/>
    </source>
</evidence>
<feature type="transmembrane region" description="Helical" evidence="7">
    <location>
        <begin position="68"/>
        <end position="87"/>
    </location>
</feature>
<dbReference type="AlphaFoldDB" id="A0A261SJK8"/>
<feature type="transmembrane region" description="Helical" evidence="7">
    <location>
        <begin position="127"/>
        <end position="150"/>
    </location>
</feature>
<dbReference type="Proteomes" id="UP000216020">
    <property type="component" value="Unassembled WGS sequence"/>
</dbReference>
<evidence type="ECO:0000256" key="3">
    <source>
        <dbReference type="ARBA" id="ARBA00022475"/>
    </source>
</evidence>
<dbReference type="SUPFAM" id="SSF161098">
    <property type="entry name" value="MetI-like"/>
    <property type="match status" value="1"/>
</dbReference>
<dbReference type="InterPro" id="IPR035906">
    <property type="entry name" value="MetI-like_sf"/>
</dbReference>
<protein>
    <recommendedName>
        <fullName evidence="8">ABC transmembrane type-1 domain-containing protein</fullName>
    </recommendedName>
</protein>
<comment type="caution">
    <text evidence="9">The sequence shown here is derived from an EMBL/GenBank/DDBJ whole genome shotgun (WGS) entry which is preliminary data.</text>
</comment>
<keyword evidence="2 7" id="KW-0813">Transport</keyword>
<comment type="subcellular location">
    <subcellularLocation>
        <location evidence="1 7">Cell membrane</location>
        <topology evidence="1 7">Multi-pass membrane protein</topology>
    </subcellularLocation>
</comment>
<sequence>MTRALAPAIPRAWYAFAAVACLLLGWQAMAAVARSPLVPGLGDIWQETIKIIGSGQLVKNMLATLGRVASGFVLAFLCAFVLALGMGRRRGLAAFFEPMLIVGLTVPGLVWAILCIIWFGISMVGSAVAVAISIAPAISLNLIQGVRSINAELLEVAAMLRLPLGVRLRRLWLPGLLPVVFSGARLALSLAWKVIVLVEMFGLSSGVGFQLNSEFGAQNVAGVLAWTLCFAVVMAILEYGLLAPLEARLLRWRRASAV</sequence>
<dbReference type="OrthoDB" id="9806809at2"/>
<evidence type="ECO:0000256" key="5">
    <source>
        <dbReference type="ARBA" id="ARBA00022989"/>
    </source>
</evidence>
<evidence type="ECO:0000256" key="7">
    <source>
        <dbReference type="RuleBase" id="RU363032"/>
    </source>
</evidence>
<evidence type="ECO:0000256" key="2">
    <source>
        <dbReference type="ARBA" id="ARBA00022448"/>
    </source>
</evidence>
<gene>
    <name evidence="9" type="ORF">CAL29_01445</name>
</gene>
<evidence type="ECO:0000259" key="8">
    <source>
        <dbReference type="PROSITE" id="PS50928"/>
    </source>
</evidence>